<feature type="compositionally biased region" description="Basic residues" evidence="2">
    <location>
        <begin position="24"/>
        <end position="36"/>
    </location>
</feature>
<reference evidence="3" key="1">
    <citation type="journal article" date="2020" name="Stud. Mycol.">
        <title>101 Dothideomycetes genomes: a test case for predicting lifestyles and emergence of pathogens.</title>
        <authorList>
            <person name="Haridas S."/>
            <person name="Albert R."/>
            <person name="Binder M."/>
            <person name="Bloem J."/>
            <person name="Labutti K."/>
            <person name="Salamov A."/>
            <person name="Andreopoulos B."/>
            <person name="Baker S."/>
            <person name="Barry K."/>
            <person name="Bills G."/>
            <person name="Bluhm B."/>
            <person name="Cannon C."/>
            <person name="Castanera R."/>
            <person name="Culley D."/>
            <person name="Daum C."/>
            <person name="Ezra D."/>
            <person name="Gonzalez J."/>
            <person name="Henrissat B."/>
            <person name="Kuo A."/>
            <person name="Liang C."/>
            <person name="Lipzen A."/>
            <person name="Lutzoni F."/>
            <person name="Magnuson J."/>
            <person name="Mondo S."/>
            <person name="Nolan M."/>
            <person name="Ohm R."/>
            <person name="Pangilinan J."/>
            <person name="Park H.-J."/>
            <person name="Ramirez L."/>
            <person name="Alfaro M."/>
            <person name="Sun H."/>
            <person name="Tritt A."/>
            <person name="Yoshinaga Y."/>
            <person name="Zwiers L.-H."/>
            <person name="Turgeon B."/>
            <person name="Goodwin S."/>
            <person name="Spatafora J."/>
            <person name="Crous P."/>
            <person name="Grigoriev I."/>
        </authorList>
    </citation>
    <scope>NUCLEOTIDE SEQUENCE</scope>
    <source>
        <strain evidence="3">CBS 113389</strain>
    </source>
</reference>
<keyword evidence="4" id="KW-1185">Reference proteome</keyword>
<evidence type="ECO:0000256" key="1">
    <source>
        <dbReference type="SAM" id="Coils"/>
    </source>
</evidence>
<organism evidence="3 4">
    <name type="scientific">Neohortaea acidophila</name>
    <dbReference type="NCBI Taxonomy" id="245834"/>
    <lineage>
        <taxon>Eukaryota</taxon>
        <taxon>Fungi</taxon>
        <taxon>Dikarya</taxon>
        <taxon>Ascomycota</taxon>
        <taxon>Pezizomycotina</taxon>
        <taxon>Dothideomycetes</taxon>
        <taxon>Dothideomycetidae</taxon>
        <taxon>Mycosphaerellales</taxon>
        <taxon>Teratosphaeriaceae</taxon>
        <taxon>Neohortaea</taxon>
    </lineage>
</organism>
<gene>
    <name evidence="3" type="ORF">BDY17DRAFT_324696</name>
</gene>
<evidence type="ECO:0000313" key="3">
    <source>
        <dbReference type="EMBL" id="KAF2482410.1"/>
    </source>
</evidence>
<feature type="compositionally biased region" description="Basic and acidic residues" evidence="2">
    <location>
        <begin position="11"/>
        <end position="23"/>
    </location>
</feature>
<protein>
    <submittedName>
        <fullName evidence="3">Uncharacterized protein</fullName>
    </submittedName>
</protein>
<dbReference type="GeneID" id="54478250"/>
<feature type="region of interest" description="Disordered" evidence="2">
    <location>
        <begin position="11"/>
        <end position="64"/>
    </location>
</feature>
<accession>A0A6A6PQN5</accession>
<dbReference type="Proteomes" id="UP000799767">
    <property type="component" value="Unassembled WGS sequence"/>
</dbReference>
<dbReference type="AlphaFoldDB" id="A0A6A6PQN5"/>
<sequence>MPWHLVYCFDEPRPNTIRDSDKGKKGHHGNAKHKHAGALVKKGDNDKASSHGGHHVHAKKHNEPDLCGFKELKKALSDAKKEKEMVEQRMAKAQGYTEFKVWKREAEELDKKISWYRREAEQEFRKIVEED</sequence>
<feature type="coiled-coil region" evidence="1">
    <location>
        <begin position="69"/>
        <end position="96"/>
    </location>
</feature>
<evidence type="ECO:0000256" key="2">
    <source>
        <dbReference type="SAM" id="MobiDB-lite"/>
    </source>
</evidence>
<dbReference type="EMBL" id="MU001636">
    <property type="protein sequence ID" value="KAF2482410.1"/>
    <property type="molecule type" value="Genomic_DNA"/>
</dbReference>
<evidence type="ECO:0000313" key="4">
    <source>
        <dbReference type="Proteomes" id="UP000799767"/>
    </source>
</evidence>
<keyword evidence="1" id="KW-0175">Coiled coil</keyword>
<name>A0A6A6PQN5_9PEZI</name>
<proteinExistence type="predicted"/>
<dbReference type="RefSeq" id="XP_033588980.1">
    <property type="nucleotide sequence ID" value="XM_033737248.1"/>
</dbReference>